<dbReference type="Gene3D" id="3.40.50.300">
    <property type="entry name" value="P-loop containing nucleotide triphosphate hydrolases"/>
    <property type="match status" value="1"/>
</dbReference>
<protein>
    <recommendedName>
        <fullName evidence="1">AAA+ ATPase domain-containing protein</fullName>
    </recommendedName>
</protein>
<evidence type="ECO:0000313" key="3">
    <source>
        <dbReference type="Proteomes" id="UP000095059"/>
    </source>
</evidence>
<evidence type="ECO:0000313" key="2">
    <source>
        <dbReference type="EMBL" id="OEF18988.1"/>
    </source>
</evidence>
<organism evidence="2 3">
    <name type="scientific">Aliivibrio logei 5S-186</name>
    <dbReference type="NCBI Taxonomy" id="626086"/>
    <lineage>
        <taxon>Bacteria</taxon>
        <taxon>Pseudomonadati</taxon>
        <taxon>Pseudomonadota</taxon>
        <taxon>Gammaproteobacteria</taxon>
        <taxon>Vibrionales</taxon>
        <taxon>Vibrionaceae</taxon>
        <taxon>Aliivibrio</taxon>
    </lineage>
</organism>
<keyword evidence="3" id="KW-1185">Reference proteome</keyword>
<proteinExistence type="predicted"/>
<dbReference type="RefSeq" id="WP_017021095.1">
    <property type="nucleotide sequence ID" value="NZ_AJYJ02000049.1"/>
</dbReference>
<dbReference type="Pfam" id="PF09491">
    <property type="entry name" value="RE_AlwI"/>
    <property type="match status" value="1"/>
</dbReference>
<dbReference type="PANTHER" id="PTHR37291:SF1">
    <property type="entry name" value="TYPE IV METHYL-DIRECTED RESTRICTION ENZYME ECOKMCRB SUBUNIT"/>
    <property type="match status" value="1"/>
</dbReference>
<dbReference type="InterPro" id="IPR018573">
    <property type="entry name" value="Restrct_endonuc_II_AlwI"/>
</dbReference>
<dbReference type="InterPro" id="IPR011704">
    <property type="entry name" value="ATPase_dyneun-rel_AAA"/>
</dbReference>
<feature type="domain" description="AAA+ ATPase" evidence="1">
    <location>
        <begin position="307"/>
        <end position="520"/>
    </location>
</feature>
<dbReference type="SMART" id="SM00382">
    <property type="entry name" value="AAA"/>
    <property type="match status" value="1"/>
</dbReference>
<name>A0ABX3AX40_ALILO</name>
<sequence length="654" mass="75686">MTNKVNHINFLNRLLNSNRDGQQASIGKESFKPFVIPNQGQLFKQNSNDSYFFTQLKEIIKSHHGIWANKTTMAVPLGFNVKGVEPYITQVGSALICECTDSKQLVINQFKKWRFPSVTFNQKSPSGADCYPYWAVLEFLHKLRKEKNLDSISSDEFMMFVTTIIYRRSIDNHIEALLNFRSLKSTLIDTIDKTQSTLLNSVKLLLERFSGDPWSRILAYDFFEHIEFDQENNEIKLINTKTNADFEAYIDTFYAKYSFPEYPADNSNYLKFLHNPDVKEPTIFLPIKRITKAMISELSGKIKNSFPFKNLLLKGVPGTGKSHTIEHIIDNDLFQLKDGEADHKCLSVSSLKEKNVLRINIHADSKNSELMQGVAVSTNQNNQIEYTEKQGLILNHIRAAILQPSLPFVIILEEIQENNLNRLIGDLIFLIEDSRRITFSEDYPDKSADDAEFISELTLKSAGLNKVILPSLVQNRQPLALCMPANLFVFCTSNFRDDKKIMEDNLLRRFEVIEIYPDAEIIKDKLAKVAKEFFGRLNHEIHKFFENLQETHPDRYQVGHASWMDVKNPKDFARALNKLVVDFKDVKELPWSYFKEIIDNTETPLPLDNYDYRKLSQELQDYYFFCSITEGEMINSIESLFSEEDISEQPEVQE</sequence>
<dbReference type="InterPro" id="IPR052934">
    <property type="entry name" value="Methyl-DNA_Rec/Restrict_Enz"/>
</dbReference>
<reference evidence="2 3" key="1">
    <citation type="journal article" date="2012" name="Science">
        <title>Ecological populations of bacteria act as socially cohesive units of antibiotic production and resistance.</title>
        <authorList>
            <person name="Cordero O.X."/>
            <person name="Wildschutte H."/>
            <person name="Kirkup B."/>
            <person name="Proehl S."/>
            <person name="Ngo L."/>
            <person name="Hussain F."/>
            <person name="Le Roux F."/>
            <person name="Mincer T."/>
            <person name="Polz M.F."/>
        </authorList>
    </citation>
    <scope>NUCLEOTIDE SEQUENCE [LARGE SCALE GENOMIC DNA]</scope>
    <source>
        <strain evidence="2 3">5S-186</strain>
    </source>
</reference>
<dbReference type="Pfam" id="PF07728">
    <property type="entry name" value="AAA_5"/>
    <property type="match status" value="1"/>
</dbReference>
<accession>A0ABX3AX40</accession>
<comment type="caution">
    <text evidence="2">The sequence shown here is derived from an EMBL/GenBank/DDBJ whole genome shotgun (WGS) entry which is preliminary data.</text>
</comment>
<dbReference type="SUPFAM" id="SSF52540">
    <property type="entry name" value="P-loop containing nucleoside triphosphate hydrolases"/>
    <property type="match status" value="1"/>
</dbReference>
<dbReference type="InterPro" id="IPR003593">
    <property type="entry name" value="AAA+_ATPase"/>
</dbReference>
<dbReference type="InterPro" id="IPR027417">
    <property type="entry name" value="P-loop_NTPase"/>
</dbReference>
<gene>
    <name evidence="2" type="ORF">A1Q5_18550</name>
</gene>
<evidence type="ECO:0000259" key="1">
    <source>
        <dbReference type="SMART" id="SM00382"/>
    </source>
</evidence>
<dbReference type="Proteomes" id="UP000095059">
    <property type="component" value="Unassembled WGS sequence"/>
</dbReference>
<dbReference type="EMBL" id="AJYJ02000049">
    <property type="protein sequence ID" value="OEF18988.1"/>
    <property type="molecule type" value="Genomic_DNA"/>
</dbReference>
<dbReference type="PANTHER" id="PTHR37291">
    <property type="entry name" value="5-METHYLCYTOSINE-SPECIFIC RESTRICTION ENZYME B"/>
    <property type="match status" value="1"/>
</dbReference>